<evidence type="ECO:0000313" key="8">
    <source>
        <dbReference type="Proteomes" id="UP001210538"/>
    </source>
</evidence>
<comment type="cofactor">
    <cofactor evidence="1">
        <name>FAD</name>
        <dbReference type="ChEBI" id="CHEBI:57692"/>
    </cofactor>
</comment>
<dbReference type="PANTHER" id="PTHR42913">
    <property type="entry name" value="APOPTOSIS-INDUCING FACTOR 1"/>
    <property type="match status" value="1"/>
</dbReference>
<accession>A0AAX3L532</accession>
<proteinExistence type="inferred from homology"/>
<evidence type="ECO:0000256" key="1">
    <source>
        <dbReference type="ARBA" id="ARBA00001974"/>
    </source>
</evidence>
<keyword evidence="3" id="KW-0285">Flavoprotein</keyword>
<dbReference type="Pfam" id="PF07992">
    <property type="entry name" value="Pyr_redox_2"/>
    <property type="match status" value="1"/>
</dbReference>
<evidence type="ECO:0000256" key="2">
    <source>
        <dbReference type="ARBA" id="ARBA00005272"/>
    </source>
</evidence>
<feature type="domain" description="FAD/NAD(P)-binding" evidence="6">
    <location>
        <begin position="4"/>
        <end position="313"/>
    </location>
</feature>
<dbReference type="GO" id="GO:0019646">
    <property type="term" value="P:aerobic electron transport chain"/>
    <property type="evidence" value="ECO:0007669"/>
    <property type="project" value="TreeGrafter"/>
</dbReference>
<dbReference type="Proteomes" id="UP001210538">
    <property type="component" value="Chromosome"/>
</dbReference>
<evidence type="ECO:0000259" key="6">
    <source>
        <dbReference type="Pfam" id="PF07992"/>
    </source>
</evidence>
<dbReference type="SUPFAM" id="SSF51905">
    <property type="entry name" value="FAD/NAD(P)-binding domain"/>
    <property type="match status" value="1"/>
</dbReference>
<keyword evidence="5" id="KW-0560">Oxidoreductase</keyword>
<dbReference type="GO" id="GO:0003955">
    <property type="term" value="F:NAD(P)H dehydrogenase (quinone) activity"/>
    <property type="evidence" value="ECO:0007669"/>
    <property type="project" value="TreeGrafter"/>
</dbReference>
<evidence type="ECO:0000256" key="5">
    <source>
        <dbReference type="ARBA" id="ARBA00023002"/>
    </source>
</evidence>
<comment type="similarity">
    <text evidence="2">Belongs to the NADH dehydrogenase family.</text>
</comment>
<dbReference type="InterPro" id="IPR036188">
    <property type="entry name" value="FAD/NAD-bd_sf"/>
</dbReference>
<dbReference type="EMBL" id="CP116347">
    <property type="protein sequence ID" value="WCE11173.1"/>
    <property type="molecule type" value="Genomic_DNA"/>
</dbReference>
<dbReference type="InterPro" id="IPR051169">
    <property type="entry name" value="NADH-Q_oxidoreductase"/>
</dbReference>
<name>A0AAX3L532_9ENTR</name>
<evidence type="ECO:0000256" key="3">
    <source>
        <dbReference type="ARBA" id="ARBA00022630"/>
    </source>
</evidence>
<keyword evidence="4" id="KW-0274">FAD</keyword>
<dbReference type="Gene3D" id="3.50.50.100">
    <property type="match status" value="1"/>
</dbReference>
<dbReference type="PRINTS" id="PR00411">
    <property type="entry name" value="PNDRDTASEI"/>
</dbReference>
<dbReference type="InterPro" id="IPR023753">
    <property type="entry name" value="FAD/NAD-binding_dom"/>
</dbReference>
<organism evidence="7 8">
    <name type="scientific">Enterobacter ludwigii</name>
    <dbReference type="NCBI Taxonomy" id="299767"/>
    <lineage>
        <taxon>Bacteria</taxon>
        <taxon>Pseudomonadati</taxon>
        <taxon>Pseudomonadota</taxon>
        <taxon>Gammaproteobacteria</taxon>
        <taxon>Enterobacterales</taxon>
        <taxon>Enterobacteriaceae</taxon>
        <taxon>Enterobacter</taxon>
        <taxon>Enterobacter cloacae complex</taxon>
    </lineage>
</organism>
<evidence type="ECO:0000313" key="7">
    <source>
        <dbReference type="EMBL" id="WCE11173.1"/>
    </source>
</evidence>
<dbReference type="PRINTS" id="PR00368">
    <property type="entry name" value="FADPNR"/>
</dbReference>
<protein>
    <submittedName>
        <fullName evidence="7">FAD-dependent oxidoreductase</fullName>
    </submittedName>
</protein>
<dbReference type="AlphaFoldDB" id="A0AAX3L532"/>
<reference evidence="7 8" key="1">
    <citation type="submission" date="2023-01" db="EMBL/GenBank/DDBJ databases">
        <title>Genome sequence resource and annotation of Enterobacter ludwigii, an economically important pathogen of seedling wilt with strawberry.</title>
        <authorList>
            <person name="Xie Y."/>
        </authorList>
    </citation>
    <scope>NUCLEOTIDE SEQUENCE [LARGE SCALE GENOMIC DNA]</scope>
    <source>
        <strain evidence="7 8">CM-TZ4</strain>
    </source>
</reference>
<dbReference type="PANTHER" id="PTHR42913:SF3">
    <property type="entry name" value="64 KDA MITOCHONDRIAL NADH DEHYDROGENASE (EUROFUNG)"/>
    <property type="match status" value="1"/>
</dbReference>
<evidence type="ECO:0000256" key="4">
    <source>
        <dbReference type="ARBA" id="ARBA00022827"/>
    </source>
</evidence>
<sequence>MKKRIIIAGSGFAGMWAAISAARLVHMEKANDRIEIFLVSPEPALTIRPRLYEAVLENMAPSILHVLEAAGVHYIAGYVTGIDAENKTISVKKESGETSVNFDSFVLATGSQAFHPELPGITEYSFDVNSLNAAHELEQHLMSLASEPDSPARNTVVVAGGGLTGLETATEMPERLRDLLGSERHLQVIIVDSSNKMGQAMGEDACEIINQALASNGVTVRTGVRVRAINAEGVMLSDDEFIPSKTVIWTAGMRASALAALIPGDHDNLGRVIGDAYLRAPAARGIFVTGDTVKVPTDDEGNYNVMSCQHAMSLGRVAGHNAAAEILGLPLHPYSQPKYVTCLDLGKWGAVYTEGWDHQVMYQGMEAKKIKQEINTQWIYPPEPDREKMFSVANPDYIIVP</sequence>
<dbReference type="RefSeq" id="WP_059306229.1">
    <property type="nucleotide sequence ID" value="NZ_CAWPLG010000223.1"/>
</dbReference>
<gene>
    <name evidence="7" type="ORF">PHA72_13765</name>
</gene>
<keyword evidence="8" id="KW-1185">Reference proteome</keyword>